<protein>
    <submittedName>
        <fullName evidence="1">Uncharacterized protein</fullName>
    </submittedName>
</protein>
<reference evidence="1" key="1">
    <citation type="journal article" date="2019" name="Sci. Rep.">
        <title>Draft genome of Tanacetum cinerariifolium, the natural source of mosquito coil.</title>
        <authorList>
            <person name="Yamashiro T."/>
            <person name="Shiraishi A."/>
            <person name="Satake H."/>
            <person name="Nakayama K."/>
        </authorList>
    </citation>
    <scope>NUCLEOTIDE SEQUENCE</scope>
</reference>
<accession>A0A699RLT2</accession>
<dbReference type="EMBL" id="BKCJ011115358">
    <property type="protein sequence ID" value="GFC88409.1"/>
    <property type="molecule type" value="Genomic_DNA"/>
</dbReference>
<comment type="caution">
    <text evidence="1">The sequence shown here is derived from an EMBL/GenBank/DDBJ whole genome shotgun (WGS) entry which is preliminary data.</text>
</comment>
<organism evidence="1">
    <name type="scientific">Tanacetum cinerariifolium</name>
    <name type="common">Dalmatian daisy</name>
    <name type="synonym">Chrysanthemum cinerariifolium</name>
    <dbReference type="NCBI Taxonomy" id="118510"/>
    <lineage>
        <taxon>Eukaryota</taxon>
        <taxon>Viridiplantae</taxon>
        <taxon>Streptophyta</taxon>
        <taxon>Embryophyta</taxon>
        <taxon>Tracheophyta</taxon>
        <taxon>Spermatophyta</taxon>
        <taxon>Magnoliopsida</taxon>
        <taxon>eudicotyledons</taxon>
        <taxon>Gunneridae</taxon>
        <taxon>Pentapetalae</taxon>
        <taxon>asterids</taxon>
        <taxon>campanulids</taxon>
        <taxon>Asterales</taxon>
        <taxon>Asteraceae</taxon>
        <taxon>Asteroideae</taxon>
        <taxon>Anthemideae</taxon>
        <taxon>Anthemidinae</taxon>
        <taxon>Tanacetum</taxon>
    </lineage>
</organism>
<proteinExistence type="predicted"/>
<evidence type="ECO:0000313" key="1">
    <source>
        <dbReference type="EMBL" id="GFC88409.1"/>
    </source>
</evidence>
<gene>
    <name evidence="1" type="ORF">Tci_860379</name>
</gene>
<sequence length="56" mass="5927">MATLSCWLIHRHVGAAPSDDGFCEAHCSATKTPGSLPDKILASKTIRAASVSWCRA</sequence>
<dbReference type="AlphaFoldDB" id="A0A699RLT2"/>
<feature type="non-terminal residue" evidence="1">
    <location>
        <position position="56"/>
    </location>
</feature>
<name>A0A699RLT2_TANCI</name>